<keyword evidence="3" id="KW-1185">Reference proteome</keyword>
<evidence type="ECO:0000313" key="2">
    <source>
        <dbReference type="EMBL" id="CAH0559438.1"/>
    </source>
</evidence>
<evidence type="ECO:0000313" key="3">
    <source>
        <dbReference type="Proteomes" id="UP001154078"/>
    </source>
</evidence>
<proteinExistence type="predicted"/>
<dbReference type="Proteomes" id="UP001154078">
    <property type="component" value="Chromosome 6"/>
</dbReference>
<evidence type="ECO:0000256" key="1">
    <source>
        <dbReference type="SAM" id="Phobius"/>
    </source>
</evidence>
<accession>A0A9P0BAU9</accession>
<dbReference type="AlphaFoldDB" id="A0A9P0BAU9"/>
<keyword evidence="1" id="KW-1133">Transmembrane helix</keyword>
<protein>
    <submittedName>
        <fullName evidence="2">Uncharacterized protein</fullName>
    </submittedName>
</protein>
<feature type="transmembrane region" description="Helical" evidence="1">
    <location>
        <begin position="23"/>
        <end position="46"/>
    </location>
</feature>
<gene>
    <name evidence="2" type="ORF">MELIAE_LOCUS9525</name>
</gene>
<name>A0A9P0BAU9_BRAAE</name>
<dbReference type="OrthoDB" id="6774582at2759"/>
<sequence>MDQDALVSATNLKMRLDKPSGKASFGGINLVFCVVCLVCAFTSVYNGWRENSLRDRVDFLERKVRDLQTITVGNVDVLMERIRTESLTHLKKRIVRDLYSRSDSYDEDDSIRATREAPECICPPALLGR</sequence>
<dbReference type="EMBL" id="OV121137">
    <property type="protein sequence ID" value="CAH0559438.1"/>
    <property type="molecule type" value="Genomic_DNA"/>
</dbReference>
<reference evidence="2" key="1">
    <citation type="submission" date="2021-12" db="EMBL/GenBank/DDBJ databases">
        <authorList>
            <person name="King R."/>
        </authorList>
    </citation>
    <scope>NUCLEOTIDE SEQUENCE</scope>
</reference>
<keyword evidence="1" id="KW-0472">Membrane</keyword>
<organism evidence="2 3">
    <name type="scientific">Brassicogethes aeneus</name>
    <name type="common">Rape pollen beetle</name>
    <name type="synonym">Meligethes aeneus</name>
    <dbReference type="NCBI Taxonomy" id="1431903"/>
    <lineage>
        <taxon>Eukaryota</taxon>
        <taxon>Metazoa</taxon>
        <taxon>Ecdysozoa</taxon>
        <taxon>Arthropoda</taxon>
        <taxon>Hexapoda</taxon>
        <taxon>Insecta</taxon>
        <taxon>Pterygota</taxon>
        <taxon>Neoptera</taxon>
        <taxon>Endopterygota</taxon>
        <taxon>Coleoptera</taxon>
        <taxon>Polyphaga</taxon>
        <taxon>Cucujiformia</taxon>
        <taxon>Nitidulidae</taxon>
        <taxon>Meligethinae</taxon>
        <taxon>Brassicogethes</taxon>
    </lineage>
</organism>
<keyword evidence="1" id="KW-0812">Transmembrane</keyword>